<dbReference type="SUPFAM" id="SSF47781">
    <property type="entry name" value="RuvA domain 2-like"/>
    <property type="match status" value="1"/>
</dbReference>
<dbReference type="AlphaFoldDB" id="A0A143HH87"/>
<dbReference type="Gene3D" id="1.10.150.20">
    <property type="entry name" value="5' to 3' exonuclease, C-terminal subdomain"/>
    <property type="match status" value="1"/>
</dbReference>
<dbReference type="KEGG" id="rst:ATY39_12205"/>
<dbReference type="STRING" id="241244.ATY39_12205"/>
<accession>A0A143HH87</accession>
<keyword evidence="2" id="KW-1185">Reference proteome</keyword>
<dbReference type="Gene3D" id="3.20.20.140">
    <property type="entry name" value="Metal-dependent hydrolases"/>
    <property type="match status" value="1"/>
</dbReference>
<dbReference type="OrthoDB" id="9810135at2"/>
<dbReference type="InterPro" id="IPR016195">
    <property type="entry name" value="Pol/histidinol_Pase-like"/>
</dbReference>
<evidence type="ECO:0000313" key="1">
    <source>
        <dbReference type="EMBL" id="AMX01099.1"/>
    </source>
</evidence>
<dbReference type="SUPFAM" id="SSF89550">
    <property type="entry name" value="PHP domain-like"/>
    <property type="match status" value="1"/>
</dbReference>
<reference evidence="1 2" key="1">
    <citation type="journal article" date="2016" name="Genome Announc.">
        <title>Whole-Genome Sequence of Rummeliibacillus stabekisii Strain PP9 Isolated from Antarctic Soil.</title>
        <authorList>
            <person name="da Mota F.F."/>
            <person name="Vollu R.E."/>
            <person name="Jurelevicius D."/>
            <person name="Seldin L."/>
        </authorList>
    </citation>
    <scope>NUCLEOTIDE SEQUENCE [LARGE SCALE GENOMIC DNA]</scope>
    <source>
        <strain evidence="1 2">PP9</strain>
    </source>
</reference>
<organism evidence="1 2">
    <name type="scientific">Rummeliibacillus stabekisii</name>
    <dbReference type="NCBI Taxonomy" id="241244"/>
    <lineage>
        <taxon>Bacteria</taxon>
        <taxon>Bacillati</taxon>
        <taxon>Bacillota</taxon>
        <taxon>Bacilli</taxon>
        <taxon>Bacillales</taxon>
        <taxon>Caryophanaceae</taxon>
        <taxon>Rummeliibacillus</taxon>
    </lineage>
</organism>
<reference evidence="2" key="2">
    <citation type="submission" date="2016-03" db="EMBL/GenBank/DDBJ databases">
        <authorList>
            <person name="Ploux O."/>
        </authorList>
    </citation>
    <scope>NUCLEOTIDE SEQUENCE [LARGE SCALE GENOMIC DNA]</scope>
    <source>
        <strain evidence="2">PP9</strain>
    </source>
</reference>
<proteinExistence type="predicted"/>
<sequence>MHDYYADLHIHIGRTWKGRPVKITGSKTLTLENILKTATMKKGLDIVGIIDCHSPEVLEEMGALVEVKQLLPLEGGGLRFENTTLIPGVEIEVNDANCKGPLHVLAYFRSMETIRTFSNWMSNHITNINLSTQRIACDALTLQHKVHELGGLFIPAHVFTPFKSAYGKGVEKSLAEVFDMDQIDGIELGLSSDTDMVKGIQELEKYTYVTNSDAHSLGKMAREYQKIRLEEPTFDELKKALKEEDGRAIVENYGLNPLLGKYHETACADCGFRTTEIPCPNCGGKHLTKGVSVRIKELSTQEESSRERPPYIHQIPLDFIPGVGNKTMEKLLATFGTEMNILHVISREELETVVPEKIADLIDKGRKGELSLVMGGGGAYGKVKTT</sequence>
<dbReference type="EMBL" id="CP014806">
    <property type="protein sequence ID" value="AMX01099.1"/>
    <property type="molecule type" value="Genomic_DNA"/>
</dbReference>
<dbReference type="PANTHER" id="PTHR40084:SF1">
    <property type="entry name" value="PHOSPHOTRANSFERASE"/>
    <property type="match status" value="1"/>
</dbReference>
<evidence type="ECO:0000313" key="2">
    <source>
        <dbReference type="Proteomes" id="UP000076021"/>
    </source>
</evidence>
<dbReference type="CDD" id="cd19067">
    <property type="entry name" value="PfuEndoQ-like"/>
    <property type="match status" value="1"/>
</dbReference>
<dbReference type="InterPro" id="IPR010994">
    <property type="entry name" value="RuvA_2-like"/>
</dbReference>
<protein>
    <recommendedName>
        <fullName evidence="3">TIGR00375 family protein</fullName>
    </recommendedName>
</protein>
<evidence type="ECO:0008006" key="3">
    <source>
        <dbReference type="Google" id="ProtNLM"/>
    </source>
</evidence>
<gene>
    <name evidence="1" type="ORF">ATY39_12205</name>
</gene>
<dbReference type="PANTHER" id="PTHR40084">
    <property type="entry name" value="PHOSPHOHYDROLASE, PHP FAMILY"/>
    <property type="match status" value="1"/>
</dbReference>
<dbReference type="Proteomes" id="UP000076021">
    <property type="component" value="Chromosome"/>
</dbReference>
<dbReference type="RefSeq" id="WP_066791961.1">
    <property type="nucleotide sequence ID" value="NZ_CP014806.1"/>
</dbReference>
<name>A0A143HH87_9BACL</name>